<accession>A0A1F5HYN8</accession>
<dbReference type="InterPro" id="IPR000891">
    <property type="entry name" value="PYR_CT"/>
</dbReference>
<dbReference type="STRING" id="1797729.A3A60_04090"/>
<gene>
    <name evidence="3" type="ORF">A3A60_04090</name>
</gene>
<evidence type="ECO:0000259" key="2">
    <source>
        <dbReference type="PROSITE" id="PS50991"/>
    </source>
</evidence>
<dbReference type="Gene3D" id="3.20.20.70">
    <property type="entry name" value="Aldolase class I"/>
    <property type="match status" value="1"/>
</dbReference>
<protein>
    <recommendedName>
        <fullName evidence="2">Pyruvate carboxyltransferase domain-containing protein</fullName>
    </recommendedName>
</protein>
<dbReference type="PANTHER" id="PTHR42880:SF1">
    <property type="entry name" value="ISOPROPYLMALATE_HOMOCITRATE_CITRAMALATE SYNTHASE FAMILY PROTEIN"/>
    <property type="match status" value="1"/>
</dbReference>
<dbReference type="SUPFAM" id="SSF51569">
    <property type="entry name" value="Aldolase"/>
    <property type="match status" value="1"/>
</dbReference>
<keyword evidence="1" id="KW-0808">Transferase</keyword>
<evidence type="ECO:0000313" key="3">
    <source>
        <dbReference type="EMBL" id="OGE09278.1"/>
    </source>
</evidence>
<reference evidence="3 4" key="1">
    <citation type="journal article" date="2016" name="Nat. Commun.">
        <title>Thousands of microbial genomes shed light on interconnected biogeochemical processes in an aquifer system.</title>
        <authorList>
            <person name="Anantharaman K."/>
            <person name="Brown C.T."/>
            <person name="Hug L.A."/>
            <person name="Sharon I."/>
            <person name="Castelle C.J."/>
            <person name="Probst A.J."/>
            <person name="Thomas B.C."/>
            <person name="Singh A."/>
            <person name="Wilkins M.J."/>
            <person name="Karaoz U."/>
            <person name="Brodie E.L."/>
            <person name="Williams K.H."/>
            <person name="Hubbard S.S."/>
            <person name="Banfield J.F."/>
        </authorList>
    </citation>
    <scope>NUCLEOTIDE SEQUENCE [LARGE SCALE GENOMIC DNA]</scope>
</reference>
<dbReference type="PANTHER" id="PTHR42880">
    <property type="entry name" value="HOMOCITRATE SYNTHASE"/>
    <property type="match status" value="1"/>
</dbReference>
<dbReference type="Pfam" id="PF00682">
    <property type="entry name" value="HMGL-like"/>
    <property type="match status" value="1"/>
</dbReference>
<dbReference type="EMBL" id="MFBS01000020">
    <property type="protein sequence ID" value="OGE09278.1"/>
    <property type="molecule type" value="Genomic_DNA"/>
</dbReference>
<dbReference type="CDD" id="cd03174">
    <property type="entry name" value="DRE_TIM_metallolyase"/>
    <property type="match status" value="1"/>
</dbReference>
<dbReference type="InterPro" id="IPR013785">
    <property type="entry name" value="Aldolase_TIM"/>
</dbReference>
<name>A0A1F5HYN8_9BACT</name>
<sequence length="420" mass="46430">MTKEAIVYNWSGHKNGPTEPVRFPVRTLKIDDETLRDGLQGSQLEKPITINEKQIYIELASPFVDHFDVAYPNSHESQARQALCLIKHAIESNLQKTFSLAGRAAVWDDIKPMVDIFEQLGSYPQLRADIFLDGSIHRSEFEGWDRKSMMDQMVQNIRTLKQQGLQVMFVAERATATPPNELEEVFVRAADSGADTLCIADTQGSMDPIGMTKILRWALDNVGKRYPDIEWDAHCHNHLGMAVANSLIAAHEGFNEVHGASLWLGEGPGNADNSNLLLALVARGYLNRDLTGLKRFYEDVSKLLGIEIPVSAPGVGKSAFRTSSGIHARALEKGEQAERAALIYWPIQPETVGALAGAEIGPMSSPSNVRLKLKELGEPYSEKLTSALLNLAKEKGVKLTNETIMDVIIGIRTQPHRDAK</sequence>
<proteinExistence type="predicted"/>
<evidence type="ECO:0000256" key="1">
    <source>
        <dbReference type="ARBA" id="ARBA00022679"/>
    </source>
</evidence>
<comment type="caution">
    <text evidence="3">The sequence shown here is derived from an EMBL/GenBank/DDBJ whole genome shotgun (WGS) entry which is preliminary data.</text>
</comment>
<feature type="domain" description="Pyruvate carboxyltransferase" evidence="2">
    <location>
        <begin position="28"/>
        <end position="297"/>
    </location>
</feature>
<dbReference type="PROSITE" id="PS50991">
    <property type="entry name" value="PYR_CT"/>
    <property type="match status" value="1"/>
</dbReference>
<evidence type="ECO:0000313" key="4">
    <source>
        <dbReference type="Proteomes" id="UP000179227"/>
    </source>
</evidence>
<dbReference type="Proteomes" id="UP000179227">
    <property type="component" value="Unassembled WGS sequence"/>
</dbReference>
<dbReference type="GO" id="GO:0016740">
    <property type="term" value="F:transferase activity"/>
    <property type="evidence" value="ECO:0007669"/>
    <property type="project" value="UniProtKB-KW"/>
</dbReference>
<dbReference type="AlphaFoldDB" id="A0A1F5HYN8"/>
<organism evidence="3 4">
    <name type="scientific">Candidatus Curtissbacteria bacterium RIFCSPLOWO2_01_FULL_42_26</name>
    <dbReference type="NCBI Taxonomy" id="1797729"/>
    <lineage>
        <taxon>Bacteria</taxon>
        <taxon>Candidatus Curtissiibacteriota</taxon>
    </lineage>
</organism>